<organism evidence="2 3">
    <name type="scientific">Mycetomoellerius zeteki</name>
    <dbReference type="NCBI Taxonomy" id="64791"/>
    <lineage>
        <taxon>Eukaryota</taxon>
        <taxon>Metazoa</taxon>
        <taxon>Ecdysozoa</taxon>
        <taxon>Arthropoda</taxon>
        <taxon>Hexapoda</taxon>
        <taxon>Insecta</taxon>
        <taxon>Pterygota</taxon>
        <taxon>Neoptera</taxon>
        <taxon>Endopterygota</taxon>
        <taxon>Hymenoptera</taxon>
        <taxon>Apocrita</taxon>
        <taxon>Aculeata</taxon>
        <taxon>Formicoidea</taxon>
        <taxon>Formicidae</taxon>
        <taxon>Myrmicinae</taxon>
        <taxon>Mycetomoellerius</taxon>
    </lineage>
</organism>
<accession>A0A151X377</accession>
<sequence>MPGTPMERDSNVLGKLQSERTQDEPKCESVVREITQTDRLNKKLLVSVLERMKKSDGQFDKFMEDGRGSCESHDDSDF</sequence>
<dbReference type="AlphaFoldDB" id="A0A151X377"/>
<reference evidence="2 3" key="1">
    <citation type="submission" date="2015-09" db="EMBL/GenBank/DDBJ databases">
        <title>Trachymyrmex zeteki WGS genome.</title>
        <authorList>
            <person name="Nygaard S."/>
            <person name="Hu H."/>
            <person name="Boomsma J."/>
            <person name="Zhang G."/>
        </authorList>
    </citation>
    <scope>NUCLEOTIDE SEQUENCE [LARGE SCALE GENOMIC DNA]</scope>
    <source>
        <strain evidence="2">Tzet28-1</strain>
        <tissue evidence="2">Whole body</tissue>
    </source>
</reference>
<feature type="compositionally biased region" description="Basic and acidic residues" evidence="1">
    <location>
        <begin position="1"/>
        <end position="10"/>
    </location>
</feature>
<evidence type="ECO:0000256" key="1">
    <source>
        <dbReference type="SAM" id="MobiDB-lite"/>
    </source>
</evidence>
<dbReference type="KEGG" id="mzt:108723294"/>
<proteinExistence type="predicted"/>
<feature type="region of interest" description="Disordered" evidence="1">
    <location>
        <begin position="1"/>
        <end position="29"/>
    </location>
</feature>
<keyword evidence="3" id="KW-1185">Reference proteome</keyword>
<dbReference type="Proteomes" id="UP000075809">
    <property type="component" value="Unassembled WGS sequence"/>
</dbReference>
<evidence type="ECO:0000313" key="2">
    <source>
        <dbReference type="EMBL" id="KYQ54897.1"/>
    </source>
</evidence>
<evidence type="ECO:0000313" key="3">
    <source>
        <dbReference type="Proteomes" id="UP000075809"/>
    </source>
</evidence>
<feature type="compositionally biased region" description="Basic and acidic residues" evidence="1">
    <location>
        <begin position="17"/>
        <end position="29"/>
    </location>
</feature>
<gene>
    <name evidence="2" type="ORF">ALC60_06238</name>
</gene>
<dbReference type="OrthoDB" id="7372677at2759"/>
<dbReference type="EMBL" id="KQ982562">
    <property type="protein sequence ID" value="KYQ54897.1"/>
    <property type="molecule type" value="Genomic_DNA"/>
</dbReference>
<protein>
    <submittedName>
        <fullName evidence="2">Uncharacterized protein</fullName>
    </submittedName>
</protein>
<name>A0A151X377_9HYME</name>
<feature type="region of interest" description="Disordered" evidence="1">
    <location>
        <begin position="59"/>
        <end position="78"/>
    </location>
</feature>